<dbReference type="FunFam" id="3.30.300.30:FF:000008">
    <property type="entry name" value="2,3-dihydroxybenzoate-AMP ligase"/>
    <property type="match status" value="1"/>
</dbReference>
<keyword evidence="3" id="KW-0067">ATP-binding</keyword>
<dbReference type="EMBL" id="LZRT01000085">
    <property type="protein sequence ID" value="OUM86832.1"/>
    <property type="molecule type" value="Genomic_DNA"/>
</dbReference>
<dbReference type="AlphaFoldDB" id="A0A1Y3PHJ7"/>
<dbReference type="Gene3D" id="3.40.50.12780">
    <property type="entry name" value="N-terminal domain of ligase-like"/>
    <property type="match status" value="1"/>
</dbReference>
<dbReference type="Proteomes" id="UP000196475">
    <property type="component" value="Unassembled WGS sequence"/>
</dbReference>
<evidence type="ECO:0000259" key="5">
    <source>
        <dbReference type="Pfam" id="PF13193"/>
    </source>
</evidence>
<name>A0A1Y3PHJ7_9BACI</name>
<dbReference type="InterPro" id="IPR020845">
    <property type="entry name" value="AMP-binding_CS"/>
</dbReference>
<feature type="domain" description="AMP-dependent synthetase/ligase" evidence="4">
    <location>
        <begin position="24"/>
        <end position="389"/>
    </location>
</feature>
<dbReference type="GO" id="GO:0016878">
    <property type="term" value="F:acid-thiol ligase activity"/>
    <property type="evidence" value="ECO:0007669"/>
    <property type="project" value="UniProtKB-ARBA"/>
</dbReference>
<keyword evidence="3" id="KW-0547">Nucleotide-binding</keyword>
<dbReference type="PROSITE" id="PS00455">
    <property type="entry name" value="AMP_BINDING"/>
    <property type="match status" value="1"/>
</dbReference>
<sequence length="531" mass="59015">MVVSNAALEKNLIQRVCVGDIPARSANHFPDKVAIIDEGQRFTYRKFNDLVNCLGNVLLQLGARHQDVVAVMCPNTWEMLVSYFACAKAGLVAMPVNLGLKAHEVAYCFHDSQAKILIADGAFAEMMSRVIPELPHLQHVIWTRVEGELPAVGKASHRMETLLSSGQSREVETLIDDRDIVQLLYTSGTTSNPKGVLTSHVAVTIAALSSALQNKTDHTHVTLSVLPLFHCAMLNAGAIPLLLVGGTLVLVKKFDPLRVAELIEREQVTHVGLLPMMYQAMLDHPATRSRVFPSVKMARYAMTPLPEKTLHELKKMFPNADLLLGSGQTEFTPPTTYQRPEHQFVKSASWGVATPMVQIEIMDEEGNLLPRGQIGEIVYRGPHVMEGYLNLPEQTAESFRYGWFHSGDLAWMDEEGVVWFADRKKDMIKTGGENVASIEVERLLMGHPAVQEAAVIGLPHPYWGEAVTAIVMRKPGEEVTEEALIAYAKEHLAGFKVPKRVIFTDELPKTGTGKIQKHLLRQKFQDLYHET</sequence>
<dbReference type="InterPro" id="IPR050237">
    <property type="entry name" value="ATP-dep_AMP-bd_enzyme"/>
</dbReference>
<dbReference type="Pfam" id="PF00501">
    <property type="entry name" value="AMP-binding"/>
    <property type="match status" value="1"/>
</dbReference>
<evidence type="ECO:0000256" key="1">
    <source>
        <dbReference type="ARBA" id="ARBA00006432"/>
    </source>
</evidence>
<comment type="similarity">
    <text evidence="1">Belongs to the ATP-dependent AMP-binding enzyme family.</text>
</comment>
<feature type="domain" description="AMP-binding enzyme C-terminal" evidence="5">
    <location>
        <begin position="439"/>
        <end position="514"/>
    </location>
</feature>
<comment type="caution">
    <text evidence="6">The sequence shown here is derived from an EMBL/GenBank/DDBJ whole genome shotgun (WGS) entry which is preliminary data.</text>
</comment>
<proteinExistence type="inferred from homology"/>
<evidence type="ECO:0000313" key="7">
    <source>
        <dbReference type="Proteomes" id="UP000196475"/>
    </source>
</evidence>
<dbReference type="NCBIfam" id="NF004837">
    <property type="entry name" value="PRK06187.1"/>
    <property type="match status" value="1"/>
</dbReference>
<gene>
    <name evidence="6" type="ORF">BAA01_15490</name>
</gene>
<evidence type="ECO:0000313" key="6">
    <source>
        <dbReference type="EMBL" id="OUM86832.1"/>
    </source>
</evidence>
<dbReference type="InterPro" id="IPR000873">
    <property type="entry name" value="AMP-dep_synth/lig_dom"/>
</dbReference>
<dbReference type="PANTHER" id="PTHR43767:SF1">
    <property type="entry name" value="NONRIBOSOMAL PEPTIDE SYNTHASE PES1 (EUROFUNG)-RELATED"/>
    <property type="match status" value="1"/>
</dbReference>
<accession>A0A1Y3PHJ7</accession>
<dbReference type="PANTHER" id="PTHR43767">
    <property type="entry name" value="LONG-CHAIN-FATTY-ACID--COA LIGASE"/>
    <property type="match status" value="1"/>
</dbReference>
<dbReference type="SUPFAM" id="SSF56801">
    <property type="entry name" value="Acetyl-CoA synthetase-like"/>
    <property type="match status" value="1"/>
</dbReference>
<organism evidence="6 7">
    <name type="scientific">Bacillus thermozeamaize</name>
    <dbReference type="NCBI Taxonomy" id="230954"/>
    <lineage>
        <taxon>Bacteria</taxon>
        <taxon>Bacillati</taxon>
        <taxon>Bacillota</taxon>
        <taxon>Bacilli</taxon>
        <taxon>Bacillales</taxon>
        <taxon>Bacillaceae</taxon>
        <taxon>Bacillus</taxon>
    </lineage>
</organism>
<dbReference type="InterPro" id="IPR045851">
    <property type="entry name" value="AMP-bd_C_sf"/>
</dbReference>
<dbReference type="GO" id="GO:0005524">
    <property type="term" value="F:ATP binding"/>
    <property type="evidence" value="ECO:0007669"/>
    <property type="project" value="UniProtKB-KW"/>
</dbReference>
<protein>
    <submittedName>
        <fullName evidence="6">AMP-dependent synthetase</fullName>
    </submittedName>
</protein>
<dbReference type="Pfam" id="PF13193">
    <property type="entry name" value="AMP-binding_C"/>
    <property type="match status" value="1"/>
</dbReference>
<dbReference type="InterPro" id="IPR042099">
    <property type="entry name" value="ANL_N_sf"/>
</dbReference>
<reference evidence="7" key="1">
    <citation type="submission" date="2016-06" db="EMBL/GenBank/DDBJ databases">
        <authorList>
            <person name="Nascimento L."/>
            <person name="Pereira R.V."/>
            <person name="Martins L.F."/>
            <person name="Quaggio R.B."/>
            <person name="Silva A.M."/>
            <person name="Setubal J.C."/>
        </authorList>
    </citation>
    <scope>NUCLEOTIDE SEQUENCE [LARGE SCALE GENOMIC DNA]</scope>
</reference>
<evidence type="ECO:0000256" key="3">
    <source>
        <dbReference type="ARBA" id="ARBA00022840"/>
    </source>
</evidence>
<keyword evidence="2" id="KW-0436">Ligase</keyword>
<evidence type="ECO:0000256" key="2">
    <source>
        <dbReference type="ARBA" id="ARBA00022598"/>
    </source>
</evidence>
<dbReference type="InterPro" id="IPR025110">
    <property type="entry name" value="AMP-bd_C"/>
</dbReference>
<evidence type="ECO:0000259" key="4">
    <source>
        <dbReference type="Pfam" id="PF00501"/>
    </source>
</evidence>
<dbReference type="Gene3D" id="3.30.300.30">
    <property type="match status" value="1"/>
</dbReference>